<dbReference type="InterPro" id="IPR011009">
    <property type="entry name" value="Kinase-like_dom_sf"/>
</dbReference>
<evidence type="ECO:0000256" key="4">
    <source>
        <dbReference type="ARBA" id="ARBA00039854"/>
    </source>
</evidence>
<dbReference type="InterPro" id="IPR003409">
    <property type="entry name" value="MORN"/>
</dbReference>
<evidence type="ECO:0000256" key="3">
    <source>
        <dbReference type="ARBA" id="ARBA00023329"/>
    </source>
</evidence>
<dbReference type="InParanoid" id="Q23RA7"/>
<comment type="subcellular location">
    <subcellularLocation>
        <location evidence="1">Cytoplasmic vesicle</location>
        <location evidence="1">Secretory vesicle</location>
        <location evidence="1">Acrosome</location>
    </subcellularLocation>
</comment>
<dbReference type="GO" id="GO:0005524">
    <property type="term" value="F:ATP binding"/>
    <property type="evidence" value="ECO:0007669"/>
    <property type="project" value="InterPro"/>
</dbReference>
<dbReference type="Gene3D" id="2.20.110.10">
    <property type="entry name" value="Histone H3 K4-specific methyltransferase SET7/9 N-terminal domain"/>
    <property type="match status" value="1"/>
</dbReference>
<dbReference type="RefSeq" id="XP_001019386.2">
    <property type="nucleotide sequence ID" value="XM_001019386.2"/>
</dbReference>
<dbReference type="PANTHER" id="PTHR46511:SF1">
    <property type="entry name" value="MORN REPEAT-CONTAINING PROTEIN 3"/>
    <property type="match status" value="1"/>
</dbReference>
<dbReference type="AlphaFoldDB" id="Q23RA7"/>
<dbReference type="GO" id="GO:0001669">
    <property type="term" value="C:acrosomal vesicle"/>
    <property type="evidence" value="ECO:0007669"/>
    <property type="project" value="UniProtKB-SubCell"/>
</dbReference>
<keyword evidence="2" id="KW-0677">Repeat</keyword>
<dbReference type="PANTHER" id="PTHR46511">
    <property type="entry name" value="MORN REPEAT-CONTAINING PROTEIN 3"/>
    <property type="match status" value="1"/>
</dbReference>
<accession>Q23RA7</accession>
<dbReference type="GeneID" id="7838867"/>
<dbReference type="InterPro" id="IPR052472">
    <property type="entry name" value="MORN3"/>
</dbReference>
<feature type="domain" description="Protein kinase" evidence="6">
    <location>
        <begin position="128"/>
        <end position="413"/>
    </location>
</feature>
<evidence type="ECO:0000256" key="5">
    <source>
        <dbReference type="ARBA" id="ARBA00045851"/>
    </source>
</evidence>
<comment type="function">
    <text evidence="5">Assembles a suppression complex (suppresome) by tethering SIRT1 and MDM2 to regulate composite modifications of p53/TP53. Confers both deacetylation-mediated functional inactivation, by SIRT1, and ubiquitination-dependent degradation, by MDM2, of p53/TP53, promoting a proliferative and cell survival behaviors. May play a role in the regulation of spermatogenesis.</text>
</comment>
<name>Q23RA7_TETTS</name>
<dbReference type="SUPFAM" id="SSF56112">
    <property type="entry name" value="Protein kinase-like (PK-like)"/>
    <property type="match status" value="1"/>
</dbReference>
<proteinExistence type="predicted"/>
<keyword evidence="7" id="KW-0418">Kinase</keyword>
<keyword evidence="8" id="KW-1185">Reference proteome</keyword>
<dbReference type="Pfam" id="PF02493">
    <property type="entry name" value="MORN"/>
    <property type="match status" value="3"/>
</dbReference>
<dbReference type="HOGENOM" id="CLU_392066_0_0_1"/>
<gene>
    <name evidence="7" type="ORF">TTHERM_00389810</name>
</gene>
<dbReference type="SMART" id="SM00220">
    <property type="entry name" value="S_TKc"/>
    <property type="match status" value="1"/>
</dbReference>
<evidence type="ECO:0000256" key="1">
    <source>
        <dbReference type="ARBA" id="ARBA00004218"/>
    </source>
</evidence>
<protein>
    <recommendedName>
        <fullName evidence="4">MORN repeat-containing protein 3</fullName>
    </recommendedName>
</protein>
<dbReference type="SUPFAM" id="SSF82185">
    <property type="entry name" value="Histone H3 K4-specific methyltransferase SET7/9 N-terminal domain"/>
    <property type="match status" value="2"/>
</dbReference>
<keyword evidence="3" id="KW-0968">Cytoplasmic vesicle</keyword>
<evidence type="ECO:0000256" key="2">
    <source>
        <dbReference type="ARBA" id="ARBA00022737"/>
    </source>
</evidence>
<reference evidence="8" key="1">
    <citation type="journal article" date="2006" name="PLoS Biol.">
        <title>Macronuclear genome sequence of the ciliate Tetrahymena thermophila, a model eukaryote.</title>
        <authorList>
            <person name="Eisen J.A."/>
            <person name="Coyne R.S."/>
            <person name="Wu M."/>
            <person name="Wu D."/>
            <person name="Thiagarajan M."/>
            <person name="Wortman J.R."/>
            <person name="Badger J.H."/>
            <person name="Ren Q."/>
            <person name="Amedeo P."/>
            <person name="Jones K.M."/>
            <person name="Tallon L.J."/>
            <person name="Delcher A.L."/>
            <person name="Salzberg S.L."/>
            <person name="Silva J.C."/>
            <person name="Haas B.J."/>
            <person name="Majoros W.H."/>
            <person name="Farzad M."/>
            <person name="Carlton J.M."/>
            <person name="Smith R.K. Jr."/>
            <person name="Garg J."/>
            <person name="Pearlman R.E."/>
            <person name="Karrer K.M."/>
            <person name="Sun L."/>
            <person name="Manning G."/>
            <person name="Elde N.C."/>
            <person name="Turkewitz A.P."/>
            <person name="Asai D.J."/>
            <person name="Wilkes D.E."/>
            <person name="Wang Y."/>
            <person name="Cai H."/>
            <person name="Collins K."/>
            <person name="Stewart B.A."/>
            <person name="Lee S.R."/>
            <person name="Wilamowska K."/>
            <person name="Weinberg Z."/>
            <person name="Ruzzo W.L."/>
            <person name="Wloga D."/>
            <person name="Gaertig J."/>
            <person name="Frankel J."/>
            <person name="Tsao C.-C."/>
            <person name="Gorovsky M.A."/>
            <person name="Keeling P.J."/>
            <person name="Waller R.F."/>
            <person name="Patron N.J."/>
            <person name="Cherry J.M."/>
            <person name="Stover N.A."/>
            <person name="Krieger C.J."/>
            <person name="del Toro C."/>
            <person name="Ryder H.F."/>
            <person name="Williamson S.C."/>
            <person name="Barbeau R.A."/>
            <person name="Hamilton E.P."/>
            <person name="Orias E."/>
        </authorList>
    </citation>
    <scope>NUCLEOTIDE SEQUENCE [LARGE SCALE GENOMIC DNA]</scope>
    <source>
        <strain evidence="8">SB210</strain>
    </source>
</reference>
<dbReference type="Pfam" id="PF00069">
    <property type="entry name" value="Pkinase"/>
    <property type="match status" value="1"/>
</dbReference>
<evidence type="ECO:0000313" key="7">
    <source>
        <dbReference type="EMBL" id="EAR99141.2"/>
    </source>
</evidence>
<dbReference type="PROSITE" id="PS50011">
    <property type="entry name" value="PROTEIN_KINASE_DOM"/>
    <property type="match status" value="1"/>
</dbReference>
<keyword evidence="7" id="KW-0808">Transferase</keyword>
<dbReference type="GO" id="GO:0004672">
    <property type="term" value="F:protein kinase activity"/>
    <property type="evidence" value="ECO:0007669"/>
    <property type="project" value="InterPro"/>
</dbReference>
<dbReference type="Gene3D" id="1.10.510.10">
    <property type="entry name" value="Transferase(Phosphotransferase) domain 1"/>
    <property type="match status" value="1"/>
</dbReference>
<dbReference type="EMBL" id="GG662644">
    <property type="protein sequence ID" value="EAR99141.2"/>
    <property type="molecule type" value="Genomic_DNA"/>
</dbReference>
<dbReference type="KEGG" id="tet:TTHERM_00389810"/>
<evidence type="ECO:0000259" key="6">
    <source>
        <dbReference type="PROSITE" id="PS50011"/>
    </source>
</evidence>
<dbReference type="Proteomes" id="UP000009168">
    <property type="component" value="Unassembled WGS sequence"/>
</dbReference>
<sequence>MGKCISHITRKDWYKNCNKGCLYCFGYNCDMCAVDLQDGWNRCCDVLCFFCTFSCCQCQCTLIKNCYHGIMNKIEPCCSACGRLNDKLLKFCQNECDDMCECHCYCENPCIVRDVNNKQFLEYMSEFKIKVNFYNDSIFGEACILQKQSTGELFTVKVIQYNNENKFLQGDQQFKRRLQIFHPNIVNLKHVESFTEDSFCSLRIKNFLFFDFVLMDLQTEINYRKKTNCFFKEEELWNLIEGTLQALYYFYEIKLEHQGIRADRIYVSQLGQFKIADPYLLQSSNNFDDVKEAYFQSDTISENIFLSPDQFYKITQDDEYKASNKYENRFKSDIFSLGMIFLCAASLENLASLYNFEDSCIDLHSLNFKIENTASRYKSQILGRLLLGMLEENQDKRLDAKKALLLIQTEDKVKQCIIESRTNQQQQGLKDLQTPIKQRSLSVINEILENDNFHFQNIGNNSFEDKISNPLEMSRGGGGTTSNKQITIQSMQTPVMRNQTIKQFSPYKQESEQVLKSFYNLEYKKIVDGQILNFQFTGLGEDSEQIQLSDLGTIAVNNTQKTLLERLWVQCKESKFIQKVNCFKKKKQISELSLSQVKFGILFNENRDIIYEGNLYEENIKHGEGKLFEGSQIYIGNFSFDKKDGIGKITDLQGHVLFEGSFVNDKKEGQGIEYNMTYDENQLIHFKNFHKNWKKFEGQYSNSKKNGEGIYTYHNNHKFKCNFINNFADGEGVYLNEQDQVLFKAIYKKNKIQRVIQNFSLYPQPLSTGGGLSPQQNLNNSFANQSHHSLLQQDQVIENSNRINSQQEMQNIQKLVKQSKTVDVSDSIFK</sequence>
<dbReference type="InterPro" id="IPR000719">
    <property type="entry name" value="Prot_kinase_dom"/>
</dbReference>
<evidence type="ECO:0000313" key="8">
    <source>
        <dbReference type="Proteomes" id="UP000009168"/>
    </source>
</evidence>
<organism evidence="7 8">
    <name type="scientific">Tetrahymena thermophila (strain SB210)</name>
    <dbReference type="NCBI Taxonomy" id="312017"/>
    <lineage>
        <taxon>Eukaryota</taxon>
        <taxon>Sar</taxon>
        <taxon>Alveolata</taxon>
        <taxon>Ciliophora</taxon>
        <taxon>Intramacronucleata</taxon>
        <taxon>Oligohymenophorea</taxon>
        <taxon>Hymenostomatida</taxon>
        <taxon>Tetrahymenina</taxon>
        <taxon>Tetrahymenidae</taxon>
        <taxon>Tetrahymena</taxon>
    </lineage>
</organism>